<dbReference type="Pfam" id="PF18582">
    <property type="entry name" value="HZS_alpha"/>
    <property type="match status" value="1"/>
</dbReference>
<proteinExistence type="predicted"/>
<dbReference type="Gene3D" id="2.120.10.30">
    <property type="entry name" value="TolB, C-terminal domain"/>
    <property type="match status" value="1"/>
</dbReference>
<dbReference type="SUPFAM" id="SSF82171">
    <property type="entry name" value="DPP6 N-terminal domain-like"/>
    <property type="match status" value="1"/>
</dbReference>
<dbReference type="InterPro" id="IPR011042">
    <property type="entry name" value="6-blade_b-propeller_TolB-like"/>
</dbReference>
<evidence type="ECO:0000313" key="2">
    <source>
        <dbReference type="EMBL" id="ARD21368.1"/>
    </source>
</evidence>
<evidence type="ECO:0000259" key="1">
    <source>
        <dbReference type="Pfam" id="PF18582"/>
    </source>
</evidence>
<protein>
    <recommendedName>
        <fullName evidence="1">Hydrazine synthase alpha subunit middle domain-containing protein</fullName>
    </recommendedName>
</protein>
<evidence type="ECO:0000313" key="3">
    <source>
        <dbReference type="Proteomes" id="UP000191820"/>
    </source>
</evidence>
<gene>
    <name evidence="2" type="ORF">SJ2017_1037</name>
</gene>
<reference evidence="2 3" key="1">
    <citation type="submission" date="2017-03" db="EMBL/GenBank/DDBJ databases">
        <title>Genome sequencing of Shewanella japonica KCTC 22435.</title>
        <authorList>
            <person name="Kim K.M."/>
        </authorList>
    </citation>
    <scope>NUCLEOTIDE SEQUENCE [LARGE SCALE GENOMIC DNA]</scope>
    <source>
        <strain evidence="2 3">KCTC 22435</strain>
    </source>
</reference>
<feature type="domain" description="Hydrazine synthase alpha subunit middle" evidence="1">
    <location>
        <begin position="556"/>
        <end position="616"/>
    </location>
</feature>
<accession>A0ABN4YAE1</accession>
<name>A0ABN4YAE1_9GAMM</name>
<organism evidence="2 3">
    <name type="scientific">Shewanella japonica</name>
    <dbReference type="NCBI Taxonomy" id="93973"/>
    <lineage>
        <taxon>Bacteria</taxon>
        <taxon>Pseudomonadati</taxon>
        <taxon>Pseudomonadota</taxon>
        <taxon>Gammaproteobacteria</taxon>
        <taxon>Alteromonadales</taxon>
        <taxon>Shewanellaceae</taxon>
        <taxon>Shewanella</taxon>
    </lineage>
</organism>
<dbReference type="InterPro" id="IPR040698">
    <property type="entry name" value="HZS_alpha_mid"/>
</dbReference>
<keyword evidence="3" id="KW-1185">Reference proteome</keyword>
<dbReference type="RefSeq" id="WP_080915109.1">
    <property type="nucleotide sequence ID" value="NZ_CP020472.1"/>
</dbReference>
<dbReference type="Proteomes" id="UP000191820">
    <property type="component" value="Chromosome"/>
</dbReference>
<sequence length="903" mass="99802">MRPIWGYAGKCVYIILAFFYLTGCNTDTAIKDEQADPVLVEYPVIYIQRDLAALDGDEGAQPASFDSRHPAQFNPGAQLFVKRNAFSDSPTTNISAQLFADLLPEDAPADTIQAIDIRDLSVSDDGQQFLVSIRAPEIEDADEMDQPSWNIWRYQLATQTLERVIVSDTTAEQGDDLMASFLPDGRIIFASTRQRLSRAILLDEGKPQYTALDESRDNETFNIHVMNADGSGIEQLSFNLSHDTHPLVLQSGKILYSRWDNMGGNKGINLYEMNPDGTDNQLMFGWHSHQVAFDQQDELIEFVKPQQLPNGEILLLLSSQDETSYQKRPVVINIEEFTDNQQPTFASGANDSAINDLAFSFEFNFNFSDNLSPSGRLTHLTPLPDNSQRYLLSWDLCRVVIEEQIRACGQLTDEQLLDPALELADPLYELWLLNDADGTQQLVADSEEGKVITEALVMQPSSQPKTFIANKVIGNELDAQLHEELAAAIDIRSVYDFDGQDSSANLGGVSQLSDPTQTRATELPARFLKVVRGVPMPSDEVRDIPNTDFGRSRNQLMREIIGYTPIQPDGSVKIKVPANVPLAISVLDASGQRIGGRHSQWISLKPGETLQCKGCHTANSQLPHGRYDAQAESINPGATGGAAFTNATQNIIPTQGQTMAQADAMVNGIAELSANLTYEDRWTNPALSTVNPSTDYSYQNLATPAPNGSECFNNWNAYCRIQINYEEHIQPLWDLQRLAIDETTLAVLADNTCTSCHSIVDDNNLAQVPAGQLELVATPSTDQPAHFTSYRELFFNDVEQEDIDGIIVDRLVVALDADGNIVYQVDSEGELILDAEGNPIPVMTTVNVPAIMSTNGASASSNFFDTMNDVTHQNMLSADELKLIAEWIDIGAQYYNTPFYTQE</sequence>
<dbReference type="EMBL" id="CP020472">
    <property type="protein sequence ID" value="ARD21368.1"/>
    <property type="molecule type" value="Genomic_DNA"/>
</dbReference>